<accession>A0A098L9W7</accession>
<keyword evidence="4" id="KW-1185">Reference proteome</keyword>
<sequence>MKKAIISFWALTALFFLSYKTSAQSISGKLIGGINAGQVDGDDYAGFDKPGLILGAAAAFPLSEKIFLQPEVYYSQKGAKNSEKNPAYFRWRLNYIETPVVVHFRIVKRFGFDAGISPNFLLKSKVDLGTGYADNTKDFDKVNLCLLGGVEFRIVRGLDLNMRYSRSIMPINSKESSSYGRKFYTSTLSLSLRITLNKVE</sequence>
<dbReference type="OrthoDB" id="1001536at2"/>
<dbReference type="STRING" id="153721.MYP_239"/>
<dbReference type="Pfam" id="PF13568">
    <property type="entry name" value="OMP_b-brl_2"/>
    <property type="match status" value="1"/>
</dbReference>
<dbReference type="Proteomes" id="UP000030185">
    <property type="component" value="Unassembled WGS sequence"/>
</dbReference>
<name>A0A098L9W7_9BACT</name>
<reference evidence="3 4" key="1">
    <citation type="submission" date="2014-09" db="EMBL/GenBank/DDBJ databases">
        <title>Sporocytophaga myxococcoides PG-01 genome sequencing.</title>
        <authorList>
            <person name="Liu L."/>
            <person name="Gao P.J."/>
            <person name="Chen G.J."/>
            <person name="Wang L.S."/>
        </authorList>
    </citation>
    <scope>NUCLEOTIDE SEQUENCE [LARGE SCALE GENOMIC DNA]</scope>
    <source>
        <strain evidence="3 4">PG-01</strain>
    </source>
</reference>
<dbReference type="EMBL" id="BBLT01000001">
    <property type="protein sequence ID" value="GAL83013.1"/>
    <property type="molecule type" value="Genomic_DNA"/>
</dbReference>
<feature type="domain" description="Outer membrane protein beta-barrel" evidence="2">
    <location>
        <begin position="32"/>
        <end position="171"/>
    </location>
</feature>
<dbReference type="InterPro" id="IPR025665">
    <property type="entry name" value="Beta-barrel_OMP_2"/>
</dbReference>
<evidence type="ECO:0000313" key="3">
    <source>
        <dbReference type="EMBL" id="GAL83013.1"/>
    </source>
</evidence>
<dbReference type="eggNOG" id="COG3637">
    <property type="taxonomic scope" value="Bacteria"/>
</dbReference>
<gene>
    <name evidence="3" type="ORF">MYP_239</name>
</gene>
<evidence type="ECO:0000313" key="4">
    <source>
        <dbReference type="Proteomes" id="UP000030185"/>
    </source>
</evidence>
<dbReference type="RefSeq" id="WP_045457315.1">
    <property type="nucleotide sequence ID" value="NZ_BBLT01000001.1"/>
</dbReference>
<evidence type="ECO:0000256" key="1">
    <source>
        <dbReference type="SAM" id="SignalP"/>
    </source>
</evidence>
<evidence type="ECO:0000259" key="2">
    <source>
        <dbReference type="Pfam" id="PF13568"/>
    </source>
</evidence>
<comment type="caution">
    <text evidence="3">The sequence shown here is derived from an EMBL/GenBank/DDBJ whole genome shotgun (WGS) entry which is preliminary data.</text>
</comment>
<keyword evidence="1" id="KW-0732">Signal</keyword>
<proteinExistence type="predicted"/>
<organism evidence="3 4">
    <name type="scientific">Sporocytophaga myxococcoides</name>
    <dbReference type="NCBI Taxonomy" id="153721"/>
    <lineage>
        <taxon>Bacteria</taxon>
        <taxon>Pseudomonadati</taxon>
        <taxon>Bacteroidota</taxon>
        <taxon>Cytophagia</taxon>
        <taxon>Cytophagales</taxon>
        <taxon>Cytophagaceae</taxon>
        <taxon>Sporocytophaga</taxon>
    </lineage>
</organism>
<dbReference type="AlphaFoldDB" id="A0A098L9W7"/>
<feature type="chain" id="PRO_5001944521" description="Outer membrane protein beta-barrel domain-containing protein" evidence="1">
    <location>
        <begin position="24"/>
        <end position="200"/>
    </location>
</feature>
<feature type="signal peptide" evidence="1">
    <location>
        <begin position="1"/>
        <end position="23"/>
    </location>
</feature>
<protein>
    <recommendedName>
        <fullName evidence="2">Outer membrane protein beta-barrel domain-containing protein</fullName>
    </recommendedName>
</protein>